<dbReference type="PANTHER" id="PTHR48249">
    <property type="entry name" value="MEDIATOR OF RNA POLYMERASE II TRANSCRIPTION SUBUNIT 13"/>
    <property type="match status" value="1"/>
</dbReference>
<keyword evidence="8 11" id="KW-0539">Nucleus</keyword>
<feature type="region of interest" description="Disordered" evidence="12">
    <location>
        <begin position="775"/>
        <end position="820"/>
    </location>
</feature>
<dbReference type="InterPro" id="IPR021643">
    <property type="entry name" value="Mediator_Med13_N"/>
</dbReference>
<dbReference type="PANTHER" id="PTHR48249:SF3">
    <property type="entry name" value="MEDIATOR OF RNA POLYMERASE II TRANSCRIPTION SUBUNIT 13"/>
    <property type="match status" value="1"/>
</dbReference>
<evidence type="ECO:0000256" key="8">
    <source>
        <dbReference type="ARBA" id="ARBA00023242"/>
    </source>
</evidence>
<comment type="subunit">
    <text evidence="11">Component of the SRB8-11 complex, which itself associates with the Mediator complex.</text>
</comment>
<comment type="similarity">
    <text evidence="2 11">Belongs to the Mediator complex subunit 13 family.</text>
</comment>
<feature type="domain" description="Mediator complex subunit Med13 N-terminal" evidence="14">
    <location>
        <begin position="4"/>
        <end position="377"/>
    </location>
</feature>
<dbReference type="GO" id="GO:0016592">
    <property type="term" value="C:mediator complex"/>
    <property type="evidence" value="ECO:0007669"/>
    <property type="project" value="InterPro"/>
</dbReference>
<evidence type="ECO:0000313" key="17">
    <source>
        <dbReference type="Proteomes" id="UP000294847"/>
    </source>
</evidence>
<evidence type="ECO:0000256" key="4">
    <source>
        <dbReference type="ARBA" id="ARBA00022491"/>
    </source>
</evidence>
<evidence type="ECO:0000313" key="16">
    <source>
        <dbReference type="EMBL" id="QBZ61301.1"/>
    </source>
</evidence>
<feature type="region of interest" description="Disordered" evidence="12">
    <location>
        <begin position="719"/>
        <end position="754"/>
    </location>
</feature>
<comment type="function">
    <text evidence="9 11">Component of the SRB8-11 complex. The SRB8-11 complex is a regulatory module of the Mediator complex which is itself involved in regulation of basal and activated RNA polymerase II-dependent transcription. The SRB8-11 complex may be involved in the transcriptional repression of a subset of genes regulated by Mediator. It may inhibit the association of the Mediator complex with RNA polymerase II to form the holoenzyme complex.</text>
</comment>
<accession>A0A4P7NH56</accession>
<proteinExistence type="inferred from homology"/>
<evidence type="ECO:0000259" key="14">
    <source>
        <dbReference type="Pfam" id="PF11597"/>
    </source>
</evidence>
<evidence type="ECO:0000256" key="3">
    <source>
        <dbReference type="ARBA" id="ARBA00019618"/>
    </source>
</evidence>
<feature type="compositionally biased region" description="Polar residues" evidence="12">
    <location>
        <begin position="114"/>
        <end position="153"/>
    </location>
</feature>
<evidence type="ECO:0000256" key="12">
    <source>
        <dbReference type="SAM" id="MobiDB-lite"/>
    </source>
</evidence>
<dbReference type="GO" id="GO:0003713">
    <property type="term" value="F:transcription coactivator activity"/>
    <property type="evidence" value="ECO:0007669"/>
    <property type="project" value="TreeGrafter"/>
</dbReference>
<keyword evidence="4 11" id="KW-0678">Repressor</keyword>
<evidence type="ECO:0000256" key="6">
    <source>
        <dbReference type="ARBA" id="ARBA00023159"/>
    </source>
</evidence>
<feature type="compositionally biased region" description="Basic and acidic residues" evidence="12">
    <location>
        <begin position="719"/>
        <end position="731"/>
    </location>
</feature>
<evidence type="ECO:0000256" key="2">
    <source>
        <dbReference type="ARBA" id="ARBA00009354"/>
    </source>
</evidence>
<reference evidence="16 17" key="1">
    <citation type="journal article" date="2019" name="Mol. Biol. Evol.">
        <title>Blast fungal genomes show frequent chromosomal changes, gene gains and losses, and effector gene turnover.</title>
        <authorList>
            <person name="Gomez Luciano L.B."/>
            <person name="Jason Tsai I."/>
            <person name="Chuma I."/>
            <person name="Tosa Y."/>
            <person name="Chen Y.H."/>
            <person name="Li J.Y."/>
            <person name="Li M.Y."/>
            <person name="Jade Lu M.Y."/>
            <person name="Nakayashiki H."/>
            <person name="Li W.H."/>
        </authorList>
    </citation>
    <scope>NUCLEOTIDE SEQUENCE [LARGE SCALE GENOMIC DNA]</scope>
    <source>
        <strain evidence="16">MZ5-1-6</strain>
    </source>
</reference>
<feature type="region of interest" description="Disordered" evidence="12">
    <location>
        <begin position="114"/>
        <end position="163"/>
    </location>
</feature>
<dbReference type="Pfam" id="PF18296">
    <property type="entry name" value="MID_MedPIWI"/>
    <property type="match status" value="1"/>
</dbReference>
<dbReference type="InterPro" id="IPR041285">
    <property type="entry name" value="MID_MedPIWI"/>
</dbReference>
<feature type="compositionally biased region" description="Low complexity" evidence="12">
    <location>
        <begin position="1377"/>
        <end position="1408"/>
    </location>
</feature>
<dbReference type="Pfam" id="PF06333">
    <property type="entry name" value="Med13_C"/>
    <property type="match status" value="1"/>
</dbReference>
<keyword evidence="5 11" id="KW-0805">Transcription regulation</keyword>
<dbReference type="GO" id="GO:0045944">
    <property type="term" value="P:positive regulation of transcription by RNA polymerase II"/>
    <property type="evidence" value="ECO:0007669"/>
    <property type="project" value="TreeGrafter"/>
</dbReference>
<evidence type="ECO:0000256" key="1">
    <source>
        <dbReference type="ARBA" id="ARBA00004123"/>
    </source>
</evidence>
<evidence type="ECO:0000256" key="5">
    <source>
        <dbReference type="ARBA" id="ARBA00023015"/>
    </source>
</evidence>
<dbReference type="EMBL" id="CP034207">
    <property type="protein sequence ID" value="QBZ61301.1"/>
    <property type="molecule type" value="Genomic_DNA"/>
</dbReference>
<evidence type="ECO:0000256" key="9">
    <source>
        <dbReference type="ARBA" id="ARBA00025661"/>
    </source>
</evidence>
<feature type="region of interest" description="Disordered" evidence="12">
    <location>
        <begin position="1365"/>
        <end position="1408"/>
    </location>
</feature>
<dbReference type="InterPro" id="IPR009401">
    <property type="entry name" value="Med13_C"/>
</dbReference>
<protein>
    <recommendedName>
        <fullName evidence="3 11">Mediator of RNA polymerase II transcription subunit 13</fullName>
    </recommendedName>
    <alternativeName>
        <fullName evidence="10 11">Mediator complex subunit 13</fullName>
    </alternativeName>
</protein>
<evidence type="ECO:0000256" key="10">
    <source>
        <dbReference type="ARBA" id="ARBA00032008"/>
    </source>
</evidence>
<evidence type="ECO:0000256" key="7">
    <source>
        <dbReference type="ARBA" id="ARBA00023163"/>
    </source>
</evidence>
<dbReference type="Pfam" id="PF11597">
    <property type="entry name" value="Med13_N"/>
    <property type="match status" value="1"/>
</dbReference>
<evidence type="ECO:0000256" key="11">
    <source>
        <dbReference type="RuleBase" id="RU364134"/>
    </source>
</evidence>
<keyword evidence="7 11" id="KW-0804">Transcription</keyword>
<feature type="domain" description="Mediator complex subunit Med13 C-terminal" evidence="13">
    <location>
        <begin position="1202"/>
        <end position="1512"/>
    </location>
</feature>
<dbReference type="Proteomes" id="UP000294847">
    <property type="component" value="Chromosome 4"/>
</dbReference>
<name>A0A4P7NH56_PYROR</name>
<organism evidence="16 17">
    <name type="scientific">Pyricularia oryzae</name>
    <name type="common">Rice blast fungus</name>
    <name type="synonym">Magnaporthe oryzae</name>
    <dbReference type="NCBI Taxonomy" id="318829"/>
    <lineage>
        <taxon>Eukaryota</taxon>
        <taxon>Fungi</taxon>
        <taxon>Dikarya</taxon>
        <taxon>Ascomycota</taxon>
        <taxon>Pezizomycotina</taxon>
        <taxon>Sordariomycetes</taxon>
        <taxon>Sordariomycetidae</taxon>
        <taxon>Magnaporthales</taxon>
        <taxon>Pyriculariaceae</taxon>
        <taxon>Pyricularia</taxon>
    </lineage>
</organism>
<keyword evidence="6 11" id="KW-0010">Activator</keyword>
<sequence length="1523" mass="164494">MDPGDYDTNTLLINDIASIAFRVYEPVFSSSAYTFAASDVERDLRKDGYLVYADGIRRGIWCFYLVGREGSNVPQTGPQSLGASLEVCGYKLNRVDEGGFEPIGLLKTRHATTGALNPRSSASPAGSIIEQQSSRSAQSPGSLSQQTWNTGPQDQEAKPDARGYSSVPVREIYGYFIKATLSSLSTAFCSVIGAIALNSRTFLLPPKAFASAEGTVGPHITKANLATIRVYLTTTGSLVMSLTISCVDGLMASADRIAANPMDSKVPVLVAPLGAFGTLQGVVDGAVGIAHCSPQSPEAQITSLRRDMDGSVGRYREDCLQLLRLRGIPLSLLEETSWVIIHSLRKRVSKQASEGKATPGGVHGVGSLCWPSVLCFHKAPRVCQQPGAPHTGVSGGFNEKSLDPLSFASSWLIGSEKRDSMLLKRQKEREAAVVASRQAGDKEGLAQTLSTYSPLALRRQSNSNAPPVPGAMYPTPPDGVQNPAAVAQYLEAAVSSPANNTSVAAVAPNDVDTVMTQAGGMGEAFTEGWDNADKRADTGYLEISGAMGSDIFGDNSITDADFNFFDDQPGGDMDFSNAAGDTSGTLDLTAPKLPSFEGVPQNSSTKPSIPTAIPPPVPVFAKPELRHARSSMMGNIRQANGETRARKQAAAGIKRVPSPFNANIVYKRVRASLSLQNLPKSPATAMSPMRRGSIYEKLGFDSSLAVNNSKYQENGKFGYRWDSKPPEKDAAHVSAPTTTSYFQRHGKKRAKLKEAPEQVGALVAKITGDLEASSLHQSPTKIDDQPSDDDLSLVSDVDDSSYTSDEPSSPTKSVATRRRLEDDANSMALSLRDLENMGAPSPQLPVDLSRFANEPLELPLAKYFAERQSVELQGSLTDEDFINTAQILTEQAASGLLRLTAPPLDSDFANSKETRRNLALYNRHCLQVLCSALPLSLRGVNESRFRGLVDLQDVPILGPPPRQQARPPGSVEQIRPSVFQIQPPQFELRRHETRLSLLPSCMDFWESLGLGPSQGPKDVHAVCVFPEKGGMSDHVDTFLNRMRNVYESLKLGTFERLPSNSSISEGLLSFEAEGSSVSVVESPGSLMPPQTTPVADQMGKLSQALAGAAVDRKNFVVYFIYNPTNPSSIVDCCAAFQRLYELFKRILTDKRLSVTNELVMQLIPLDLVAAPSALAIPAPSEYVRLSLETYDRCTVCDGSMPMPAVILEQSLPRMIDFKLTGTSSTNVLHENSCMHVAYAQSVDERWITAAWTDNRGLKQMTASYCLGRRERPLTTSFANVAQEIWETTQEVISAWKVHWQIIISKCGPMEPHEIEVWTSLQQGEAKEPSTSLTLLAVDTDPSLHLIPPAVKIPLSAPTAFYTTPASTPQASVMSPDGNAPATPMGATGGTAVPTTPGAETTPAESDPDTILLDITDTTWGAVLSHRLNNAASVVELNPTLVSGYLVKRGGTRVEDPPVVMEVNVMYTEGNPRMYEALLREMLTYFRGLGSLARARGMVDRDTDIRPWHVAAAEKGVQVLYQLM</sequence>
<comment type="subcellular location">
    <subcellularLocation>
        <location evidence="1 11">Nucleus</location>
    </subcellularLocation>
</comment>
<evidence type="ECO:0000259" key="13">
    <source>
        <dbReference type="Pfam" id="PF06333"/>
    </source>
</evidence>
<feature type="domain" description="MID" evidence="15">
    <location>
        <begin position="1017"/>
        <end position="1193"/>
    </location>
</feature>
<feature type="compositionally biased region" description="Acidic residues" evidence="12">
    <location>
        <begin position="785"/>
        <end position="799"/>
    </location>
</feature>
<gene>
    <name evidence="16" type="ORF">PoMZ_08250</name>
</gene>
<dbReference type="InterPro" id="IPR051139">
    <property type="entry name" value="Mediator_complx_sub13"/>
</dbReference>
<evidence type="ECO:0000259" key="15">
    <source>
        <dbReference type="Pfam" id="PF18296"/>
    </source>
</evidence>